<dbReference type="RefSeq" id="WP_089182014.1">
    <property type="nucleotide sequence ID" value="NZ_CP043427.1"/>
</dbReference>
<dbReference type="EMBL" id="UFVD01000001">
    <property type="protein sequence ID" value="SUX11265.1"/>
    <property type="molecule type" value="Genomic_DNA"/>
</dbReference>
<evidence type="ECO:0000256" key="1">
    <source>
        <dbReference type="ARBA" id="ARBA00022490"/>
    </source>
</evidence>
<dbReference type="InterPro" id="IPR011033">
    <property type="entry name" value="PRC_barrel-like_sf"/>
</dbReference>
<dbReference type="GO" id="GO:0005737">
    <property type="term" value="C:cytoplasm"/>
    <property type="evidence" value="ECO:0007669"/>
    <property type="project" value="UniProtKB-SubCell"/>
</dbReference>
<evidence type="ECO:0000256" key="5">
    <source>
        <dbReference type="HAMAP-Rule" id="MF_00014"/>
    </source>
</evidence>
<evidence type="ECO:0000259" key="6">
    <source>
        <dbReference type="Pfam" id="PF01782"/>
    </source>
</evidence>
<gene>
    <name evidence="5 8" type="primary">rimM</name>
    <name evidence="8" type="ORF">NCTC12475_01481</name>
</gene>
<keyword evidence="3 5" id="KW-0698">rRNA processing</keyword>
<accession>A0A381DKV0</accession>
<dbReference type="Pfam" id="PF01782">
    <property type="entry name" value="RimM"/>
    <property type="match status" value="1"/>
</dbReference>
<organism evidence="8 9">
    <name type="scientific">Campylobacter sputorum subsp. sputorum</name>
    <dbReference type="NCBI Taxonomy" id="32024"/>
    <lineage>
        <taxon>Bacteria</taxon>
        <taxon>Pseudomonadati</taxon>
        <taxon>Campylobacterota</taxon>
        <taxon>Epsilonproteobacteria</taxon>
        <taxon>Campylobacterales</taxon>
        <taxon>Campylobacteraceae</taxon>
        <taxon>Campylobacter</taxon>
    </lineage>
</organism>
<sequence>MNSEFLEVAVVGKTVGLKGQLKLNNKSDFINQFKKGAVFYDKNSNEFEVESFDKAKLLIKFTGYNDIDSAKILTNKILYTTKADTIKNCKLKKDEFFYFDIIGCKIVENNQILGIVEDIEEFPMNHMLLIKTSDELTQKNMPKNFYIPYNDRYIISVDIKNKTIFSKDSIDILENS</sequence>
<keyword evidence="9" id="KW-1185">Reference proteome</keyword>
<name>A0A381DKV0_9BACT</name>
<dbReference type="PANTHER" id="PTHR33692">
    <property type="entry name" value="RIBOSOME MATURATION FACTOR RIMM"/>
    <property type="match status" value="1"/>
</dbReference>
<dbReference type="HAMAP" id="MF_00014">
    <property type="entry name" value="Ribosome_mat_RimM"/>
    <property type="match status" value="1"/>
</dbReference>
<reference evidence="8 9" key="1">
    <citation type="submission" date="2018-06" db="EMBL/GenBank/DDBJ databases">
        <authorList>
            <consortium name="Pathogen Informatics"/>
            <person name="Doyle S."/>
        </authorList>
    </citation>
    <scope>NUCLEOTIDE SEQUENCE [LARGE SCALE GENOMIC DNA]</scope>
    <source>
        <strain evidence="8 9">NCTC12475</strain>
    </source>
</reference>
<dbReference type="GO" id="GO:0006364">
    <property type="term" value="P:rRNA processing"/>
    <property type="evidence" value="ECO:0007669"/>
    <property type="project" value="UniProtKB-UniRule"/>
</dbReference>
<dbReference type="PANTHER" id="PTHR33692:SF1">
    <property type="entry name" value="RIBOSOME MATURATION FACTOR RIMM"/>
    <property type="match status" value="1"/>
</dbReference>
<dbReference type="AlphaFoldDB" id="A0A381DKV0"/>
<dbReference type="STRING" id="32024.GCA_000788295_01303"/>
<comment type="similarity">
    <text evidence="5">Belongs to the RimM family.</text>
</comment>
<comment type="subunit">
    <text evidence="5">Binds ribosomal protein uS19.</text>
</comment>
<dbReference type="NCBIfam" id="TIGR02273">
    <property type="entry name" value="16S_RimM"/>
    <property type="match status" value="1"/>
</dbReference>
<comment type="domain">
    <text evidence="5">The PRC barrel domain binds ribosomal protein uS19.</text>
</comment>
<dbReference type="Pfam" id="PF24986">
    <property type="entry name" value="PRC_RimM"/>
    <property type="match status" value="1"/>
</dbReference>
<dbReference type="InterPro" id="IPR009000">
    <property type="entry name" value="Transl_B-barrel_sf"/>
</dbReference>
<evidence type="ECO:0000256" key="3">
    <source>
        <dbReference type="ARBA" id="ARBA00022552"/>
    </source>
</evidence>
<dbReference type="InterPro" id="IPR056792">
    <property type="entry name" value="PRC_RimM"/>
</dbReference>
<evidence type="ECO:0000313" key="8">
    <source>
        <dbReference type="EMBL" id="SUX11265.1"/>
    </source>
</evidence>
<evidence type="ECO:0000313" key="9">
    <source>
        <dbReference type="Proteomes" id="UP000254920"/>
    </source>
</evidence>
<comment type="function">
    <text evidence="5">An accessory protein needed during the final step in the assembly of 30S ribosomal subunit, possibly for assembly of the head region. Essential for efficient processing of 16S rRNA. May be needed both before and after RbfA during the maturation of 16S rRNA. It has affinity for free ribosomal 30S subunits but not for 70S ribosomes.</text>
</comment>
<dbReference type="Gene3D" id="2.40.30.60">
    <property type="entry name" value="RimM"/>
    <property type="match status" value="1"/>
</dbReference>
<dbReference type="OrthoDB" id="9810331at2"/>
<dbReference type="GeneID" id="93090125"/>
<dbReference type="InterPro" id="IPR002676">
    <property type="entry name" value="RimM_N"/>
</dbReference>
<keyword evidence="1 5" id="KW-0963">Cytoplasm</keyword>
<keyword evidence="4 5" id="KW-0143">Chaperone</keyword>
<dbReference type="Proteomes" id="UP000254920">
    <property type="component" value="Unassembled WGS sequence"/>
</dbReference>
<feature type="domain" description="RimM N-terminal" evidence="6">
    <location>
        <begin position="8"/>
        <end position="83"/>
    </location>
</feature>
<protein>
    <recommendedName>
        <fullName evidence="5">Ribosome maturation factor RimM</fullName>
    </recommendedName>
</protein>
<dbReference type="Gene3D" id="2.30.30.240">
    <property type="entry name" value="PRC-barrel domain"/>
    <property type="match status" value="1"/>
</dbReference>
<dbReference type="GO" id="GO:0043022">
    <property type="term" value="F:ribosome binding"/>
    <property type="evidence" value="ECO:0007669"/>
    <property type="project" value="InterPro"/>
</dbReference>
<dbReference type="InterPro" id="IPR036976">
    <property type="entry name" value="RimM_N_sf"/>
</dbReference>
<dbReference type="InterPro" id="IPR011961">
    <property type="entry name" value="RimM"/>
</dbReference>
<dbReference type="GO" id="GO:0042274">
    <property type="term" value="P:ribosomal small subunit biogenesis"/>
    <property type="evidence" value="ECO:0007669"/>
    <property type="project" value="UniProtKB-UniRule"/>
</dbReference>
<dbReference type="SUPFAM" id="SSF50346">
    <property type="entry name" value="PRC-barrel domain"/>
    <property type="match status" value="1"/>
</dbReference>
<evidence type="ECO:0000259" key="7">
    <source>
        <dbReference type="Pfam" id="PF24986"/>
    </source>
</evidence>
<dbReference type="SUPFAM" id="SSF50447">
    <property type="entry name" value="Translation proteins"/>
    <property type="match status" value="1"/>
</dbReference>
<proteinExistence type="inferred from homology"/>
<evidence type="ECO:0000256" key="2">
    <source>
        <dbReference type="ARBA" id="ARBA00022517"/>
    </source>
</evidence>
<keyword evidence="2 5" id="KW-0690">Ribosome biogenesis</keyword>
<dbReference type="GO" id="GO:0005840">
    <property type="term" value="C:ribosome"/>
    <property type="evidence" value="ECO:0007669"/>
    <property type="project" value="InterPro"/>
</dbReference>
<comment type="subcellular location">
    <subcellularLocation>
        <location evidence="5">Cytoplasm</location>
    </subcellularLocation>
</comment>
<feature type="domain" description="Ribosome maturation factor RimM PRC barrel" evidence="7">
    <location>
        <begin position="99"/>
        <end position="166"/>
    </location>
</feature>
<evidence type="ECO:0000256" key="4">
    <source>
        <dbReference type="ARBA" id="ARBA00023186"/>
    </source>
</evidence>